<gene>
    <name evidence="2" type="ORF">RJ641_026676</name>
</gene>
<dbReference type="Gene3D" id="3.80.10.10">
    <property type="entry name" value="Ribonuclease Inhibitor"/>
    <property type="match status" value="3"/>
</dbReference>
<feature type="region of interest" description="Disordered" evidence="1">
    <location>
        <begin position="402"/>
        <end position="426"/>
    </location>
</feature>
<feature type="compositionally biased region" description="Basic and acidic residues" evidence="1">
    <location>
        <begin position="286"/>
        <end position="298"/>
    </location>
</feature>
<dbReference type="SMART" id="SM00367">
    <property type="entry name" value="LRR_CC"/>
    <property type="match status" value="6"/>
</dbReference>
<comment type="caution">
    <text evidence="2">The sequence shown here is derived from an EMBL/GenBank/DDBJ whole genome shotgun (WGS) entry which is preliminary data.</text>
</comment>
<protein>
    <submittedName>
        <fullName evidence="2">Uncharacterized protein</fullName>
    </submittedName>
</protein>
<feature type="region of interest" description="Disordered" evidence="1">
    <location>
        <begin position="1"/>
        <end position="43"/>
    </location>
</feature>
<dbReference type="GO" id="GO:0019005">
    <property type="term" value="C:SCF ubiquitin ligase complex"/>
    <property type="evidence" value="ECO:0007669"/>
    <property type="project" value="TreeGrafter"/>
</dbReference>
<dbReference type="SUPFAM" id="SSF52047">
    <property type="entry name" value="RNI-like"/>
    <property type="match status" value="1"/>
</dbReference>
<accession>A0AAN8W0W9</accession>
<dbReference type="InterPro" id="IPR032675">
    <property type="entry name" value="LRR_dom_sf"/>
</dbReference>
<keyword evidence="3" id="KW-1185">Reference proteome</keyword>
<evidence type="ECO:0000313" key="2">
    <source>
        <dbReference type="EMBL" id="KAK6941299.1"/>
    </source>
</evidence>
<dbReference type="AlphaFoldDB" id="A0AAN8W0W9"/>
<dbReference type="PANTHER" id="PTHR13318:SF101">
    <property type="entry name" value="F-BOX_LRR PROTEIN"/>
    <property type="match status" value="1"/>
</dbReference>
<evidence type="ECO:0000313" key="3">
    <source>
        <dbReference type="Proteomes" id="UP001370490"/>
    </source>
</evidence>
<organism evidence="2 3">
    <name type="scientific">Dillenia turbinata</name>
    <dbReference type="NCBI Taxonomy" id="194707"/>
    <lineage>
        <taxon>Eukaryota</taxon>
        <taxon>Viridiplantae</taxon>
        <taxon>Streptophyta</taxon>
        <taxon>Embryophyta</taxon>
        <taxon>Tracheophyta</taxon>
        <taxon>Spermatophyta</taxon>
        <taxon>Magnoliopsida</taxon>
        <taxon>eudicotyledons</taxon>
        <taxon>Gunneridae</taxon>
        <taxon>Pentapetalae</taxon>
        <taxon>Dilleniales</taxon>
        <taxon>Dilleniaceae</taxon>
        <taxon>Dillenia</taxon>
    </lineage>
</organism>
<proteinExistence type="predicted"/>
<sequence length="881" mass="97576">MEVEPMTPSQYCEPSKNLRSSSVISSPSSLSPTPSPAAGSLSNSLRRRSLRLATKAGFNDVNVDFLNFSVSNRRKTIKGKIRELEPEVGTENVAVEEIRVSDKGMQNDESATDVEFVSETVEEIRVSDVPEVKVGGFGEIDVLNKDVQNDESEMKTWRGKINSDGDSSVLDAGLEGNLRVLSLRSGSRLAIRGFGGSRTGLSRNRKCRYNVVNEKHEEGKEKIGDMKVMEKRLEENKKDAGNEGMDKLSDNESFKEGIEAKNEKQIEDVVLDRAGDEEGCLEEKVKEKEGDPVGDPKGKMNRKRRFSREEKGKGTLVEVNLLSNGTDSEEVNLKVEGNNQMENASLGTDLMDGMTAEDEIGTSKKRAKTKYQRRGFREQHRDIARQNAARFAHFPSRERGEEIAEEDEGAVPVSGDAQQNIEDWPGPFSTAMKIIRDRERKLNVGKGSSSLQETKHMEVIWTPRKDRGRVQLRPSPPSLQELSLGILAKNADAIASLEHVPDVMRHKLSHQLCDSRRMNAHIFDLLLCGSPTEIRIWDCSWLTEEQFLKSIVACDTSKLTVLQLDQSGRCLPDYILSATLAQSSNFLPALTTISLGGACRLSDVGLSALVSAAPALRSVNLTQCSLLTFDGINALANSLGSILRELYLDDCYNIDVMLMLPAMRKLEQLEVLSLAGIQSVTDRFLCEFINMHGSRMKELILNDCVKLTDYSMKAIGENCSKIRALGLLNLHKLTDSAMGYLANGCQAMETLKLCRNAFSDEAIAAFLETSGGSLKELSLNNVVKVGYNTALSLGRHSRNLLSLDLSWCRYLTDELLGYIVDSCSLLRVLKLFGCTQVTNEFVEGHSNPQVQIIGLKMTPILEHMEVPNPQGPLQYSSVPWL</sequence>
<dbReference type="GO" id="GO:0031146">
    <property type="term" value="P:SCF-dependent proteasomal ubiquitin-dependent protein catabolic process"/>
    <property type="evidence" value="ECO:0007669"/>
    <property type="project" value="TreeGrafter"/>
</dbReference>
<dbReference type="Proteomes" id="UP001370490">
    <property type="component" value="Unassembled WGS sequence"/>
</dbReference>
<dbReference type="InterPro" id="IPR006553">
    <property type="entry name" value="Leu-rich_rpt_Cys-con_subtyp"/>
</dbReference>
<dbReference type="PANTHER" id="PTHR13318">
    <property type="entry name" value="PARTNER OF PAIRED, ISOFORM B-RELATED"/>
    <property type="match status" value="1"/>
</dbReference>
<feature type="region of interest" description="Disordered" evidence="1">
    <location>
        <begin position="286"/>
        <end position="306"/>
    </location>
</feature>
<dbReference type="EMBL" id="JBAMMX010000004">
    <property type="protein sequence ID" value="KAK6941299.1"/>
    <property type="molecule type" value="Genomic_DNA"/>
</dbReference>
<feature type="compositionally biased region" description="Low complexity" evidence="1">
    <location>
        <begin position="20"/>
        <end position="43"/>
    </location>
</feature>
<reference evidence="2 3" key="1">
    <citation type="submission" date="2023-12" db="EMBL/GenBank/DDBJ databases">
        <title>A high-quality genome assembly for Dillenia turbinata (Dilleniales).</title>
        <authorList>
            <person name="Chanderbali A."/>
        </authorList>
    </citation>
    <scope>NUCLEOTIDE SEQUENCE [LARGE SCALE GENOMIC DNA]</scope>
    <source>
        <strain evidence="2">LSX21</strain>
        <tissue evidence="2">Leaf</tissue>
    </source>
</reference>
<name>A0AAN8W0W9_9MAGN</name>
<evidence type="ECO:0000256" key="1">
    <source>
        <dbReference type="SAM" id="MobiDB-lite"/>
    </source>
</evidence>